<evidence type="ECO:0000256" key="2">
    <source>
        <dbReference type="ARBA" id="ARBA00010391"/>
    </source>
</evidence>
<protein>
    <recommendedName>
        <fullName evidence="3">Integrator complex subunit 10</fullName>
    </recommendedName>
</protein>
<dbReference type="AlphaFoldDB" id="A0A1B6D935"/>
<reference evidence="5" key="1">
    <citation type="submission" date="2015-12" db="EMBL/GenBank/DDBJ databases">
        <title>De novo transcriptome assembly of four potential Pierce s Disease insect vectors from Arizona vineyards.</title>
        <authorList>
            <person name="Tassone E.E."/>
        </authorList>
    </citation>
    <scope>NUCLEOTIDE SEQUENCE</scope>
</reference>
<accession>A0A1B6D935</accession>
<dbReference type="EMBL" id="GEDC01015193">
    <property type="protein sequence ID" value="JAS22105.1"/>
    <property type="molecule type" value="Transcribed_RNA"/>
</dbReference>
<dbReference type="PANTHER" id="PTHR16055:SF2">
    <property type="entry name" value="INTEGRATOR COMPLEX SUBUNIT 10"/>
    <property type="match status" value="1"/>
</dbReference>
<gene>
    <name evidence="5" type="ORF">g.16712</name>
</gene>
<dbReference type="PANTHER" id="PTHR16055">
    <property type="entry name" value="INTEGRATOR COMPLEX SUBUNIT 10"/>
    <property type="match status" value="1"/>
</dbReference>
<proteinExistence type="inferred from homology"/>
<sequence>MLKRLTFVIMDIEELSHEDYLILMAKQALHENPLESKAWMITAKSLYTKNFAIQFEAYAIEKISNNCKDAAKHFSELFRQFQDNDKLWEEVNLMMTALCTNSPTDEQTFLKGVFTNIPLEIQYNLLLVAAERSTSVIQHCHLVLLLLKTFPEKLDQHCQKLIATLMKAEQHFYEQNPLNPFRKLFVCDLQPLIAASTIIKTPQLFKILTNCIDFYLVYIIKTSENQTQDILFTDCIIEDPWNSMFNVFKTIGRQLGWELYDLFTSSLGKKNIWQKISRYATHCYEKKSNYRQLVFSSMILFIHCLFDYNTSVESGTGGQRTDSDNLVLLESISSDIQKSEYPAKKQRVENEEDILSDTEMSVYISDRGSTKSSVIDNFIMAMKCYKLLVTPGEINKEFVMLRQFLKLDLFMKGFMPDMALYEGLYLDNIGYLVDAPCDLRRNLRSACGHYFVGNHRIMYRDILSVINSIASMPSHAAGGTFATHNPKVPNKRCLLFIPLKKKPVLQYCCKLVMYALMNNLNNLDSDPEVVFGHILVLMQLDWPAEEKLFKHIIKKIKSRGSFTYHRFMKYIINIDILEEFMYLSTEHGGAISLDILPPSSNQMMNHRRISTRGVDKGAKEDFKLAMRRQTSRTLEPIDALIIKFLRNEHDVMA</sequence>
<dbReference type="InterPro" id="IPR026164">
    <property type="entry name" value="Int_cplx_su10"/>
</dbReference>
<dbReference type="Pfam" id="PF21045">
    <property type="entry name" value="INT10"/>
    <property type="match status" value="2"/>
</dbReference>
<evidence type="ECO:0000256" key="4">
    <source>
        <dbReference type="ARBA" id="ARBA00023242"/>
    </source>
</evidence>
<evidence type="ECO:0000256" key="3">
    <source>
        <dbReference type="ARBA" id="ARBA00016811"/>
    </source>
</evidence>
<organism evidence="5">
    <name type="scientific">Clastoptera arizonana</name>
    <name type="common">Arizona spittle bug</name>
    <dbReference type="NCBI Taxonomy" id="38151"/>
    <lineage>
        <taxon>Eukaryota</taxon>
        <taxon>Metazoa</taxon>
        <taxon>Ecdysozoa</taxon>
        <taxon>Arthropoda</taxon>
        <taxon>Hexapoda</taxon>
        <taxon>Insecta</taxon>
        <taxon>Pterygota</taxon>
        <taxon>Neoptera</taxon>
        <taxon>Paraneoptera</taxon>
        <taxon>Hemiptera</taxon>
        <taxon>Auchenorrhyncha</taxon>
        <taxon>Cercopoidea</taxon>
        <taxon>Clastopteridae</taxon>
        <taxon>Clastoptera</taxon>
    </lineage>
</organism>
<dbReference type="GO" id="GO:0032039">
    <property type="term" value="C:integrator complex"/>
    <property type="evidence" value="ECO:0007669"/>
    <property type="project" value="InterPro"/>
</dbReference>
<dbReference type="GO" id="GO:0016180">
    <property type="term" value="P:snRNA processing"/>
    <property type="evidence" value="ECO:0007669"/>
    <property type="project" value="InterPro"/>
</dbReference>
<name>A0A1B6D935_9HEMI</name>
<dbReference type="PRINTS" id="PR02106">
    <property type="entry name" value="INTSUBUNIT10"/>
</dbReference>
<evidence type="ECO:0000256" key="1">
    <source>
        <dbReference type="ARBA" id="ARBA00004123"/>
    </source>
</evidence>
<comment type="subcellular location">
    <subcellularLocation>
        <location evidence="1">Nucleus</location>
    </subcellularLocation>
</comment>
<keyword evidence="4" id="KW-0539">Nucleus</keyword>
<comment type="similarity">
    <text evidence="2">Belongs to the Integrator subunit 10 family.</text>
</comment>
<evidence type="ECO:0000313" key="5">
    <source>
        <dbReference type="EMBL" id="JAS22105.1"/>
    </source>
</evidence>